<evidence type="ECO:0000256" key="1">
    <source>
        <dbReference type="SAM" id="MobiDB-lite"/>
    </source>
</evidence>
<feature type="compositionally biased region" description="Low complexity" evidence="1">
    <location>
        <begin position="70"/>
        <end position="82"/>
    </location>
</feature>
<feature type="compositionally biased region" description="Polar residues" evidence="1">
    <location>
        <begin position="131"/>
        <end position="144"/>
    </location>
</feature>
<dbReference type="Proteomes" id="UP000092666">
    <property type="component" value="Unassembled WGS sequence"/>
</dbReference>
<reference evidence="3" key="2">
    <citation type="submission" date="2013-12" db="EMBL/GenBank/DDBJ databases">
        <title>Evolution of pathogenesis and genome organization in the Tremellales.</title>
        <authorList>
            <person name="Cuomo C."/>
            <person name="Litvintseva A."/>
            <person name="Heitman J."/>
            <person name="Chen Y."/>
            <person name="Sun S."/>
            <person name="Springer D."/>
            <person name="Dromer F."/>
            <person name="Young S."/>
            <person name="Zeng Q."/>
            <person name="Chapman S."/>
            <person name="Gujja S."/>
            <person name="Saif S."/>
            <person name="Birren B."/>
        </authorList>
    </citation>
    <scope>NUCLEOTIDE SEQUENCE [LARGE SCALE GENOMIC DNA]</scope>
    <source>
        <strain evidence="3">BCC8398</strain>
    </source>
</reference>
<reference evidence="2 3" key="1">
    <citation type="submission" date="2013-07" db="EMBL/GenBank/DDBJ databases">
        <title>The Genome Sequence of Cryptococcus heveanensis BCC8398.</title>
        <authorList>
            <consortium name="The Broad Institute Genome Sequencing Platform"/>
            <person name="Cuomo C."/>
            <person name="Litvintseva A."/>
            <person name="Chen Y."/>
            <person name="Heitman J."/>
            <person name="Sun S."/>
            <person name="Springer D."/>
            <person name="Dromer F."/>
            <person name="Young S.K."/>
            <person name="Zeng Q."/>
            <person name="Gargeya S."/>
            <person name="Fitzgerald M."/>
            <person name="Abouelleil A."/>
            <person name="Alvarado L."/>
            <person name="Berlin A.M."/>
            <person name="Chapman S.B."/>
            <person name="Dewar J."/>
            <person name="Goldberg J."/>
            <person name="Griggs A."/>
            <person name="Gujja S."/>
            <person name="Hansen M."/>
            <person name="Howarth C."/>
            <person name="Imamovic A."/>
            <person name="Larimer J."/>
            <person name="McCowan C."/>
            <person name="Murphy C."/>
            <person name="Pearson M."/>
            <person name="Priest M."/>
            <person name="Roberts A."/>
            <person name="Saif S."/>
            <person name="Shea T."/>
            <person name="Sykes S."/>
            <person name="Wortman J."/>
            <person name="Nusbaum C."/>
            <person name="Birren B."/>
        </authorList>
    </citation>
    <scope>NUCLEOTIDE SEQUENCE [LARGE SCALE GENOMIC DNA]</scope>
    <source>
        <strain evidence="2 3">BCC8398</strain>
    </source>
</reference>
<name>A0A1B9GUH4_9TREE</name>
<feature type="compositionally biased region" description="Polar residues" evidence="1">
    <location>
        <begin position="47"/>
        <end position="65"/>
    </location>
</feature>
<sequence>MSPPAAFEMNTLDAVTLQSSGCGPSTDPGTVEDTVNGTWPRGKGKNTLASWQQNDPSSAHWQPSSDVLPATTSQTRGGSASASGAITSSYVYLVRSLRGPRSGRLERSHTAGDARYSLATDLESGVGHAPNDTSIGSSVLQSPEDTAKEPLLRSRSDPTITIKSRSSNAAPVTVSGRKSDASRSNKACLLTIAYLGSIAGGLGILEHYVGPLASQSNGIGGTGALVNQATPTPPHTLMGWPRPTLIPAAPGITKISEGFASAPATPSGYGNERGQGTPGQDDDEGGCYNWETYCG</sequence>
<accession>A0A1B9GUH4</accession>
<keyword evidence="3" id="KW-1185">Reference proteome</keyword>
<feature type="compositionally biased region" description="Polar residues" evidence="1">
    <location>
        <begin position="157"/>
        <end position="170"/>
    </location>
</feature>
<evidence type="ECO:0000313" key="3">
    <source>
        <dbReference type="Proteomes" id="UP000092666"/>
    </source>
</evidence>
<organism evidence="2 3">
    <name type="scientific">Kwoniella heveanensis BCC8398</name>
    <dbReference type="NCBI Taxonomy" id="1296120"/>
    <lineage>
        <taxon>Eukaryota</taxon>
        <taxon>Fungi</taxon>
        <taxon>Dikarya</taxon>
        <taxon>Basidiomycota</taxon>
        <taxon>Agaricomycotina</taxon>
        <taxon>Tremellomycetes</taxon>
        <taxon>Tremellales</taxon>
        <taxon>Cryptococcaceae</taxon>
        <taxon>Kwoniella</taxon>
    </lineage>
</organism>
<dbReference type="AlphaFoldDB" id="A0A1B9GUH4"/>
<feature type="compositionally biased region" description="Basic and acidic residues" evidence="1">
    <location>
        <begin position="145"/>
        <end position="156"/>
    </location>
</feature>
<protein>
    <submittedName>
        <fullName evidence="2">Uncharacterized protein</fullName>
    </submittedName>
</protein>
<evidence type="ECO:0000313" key="2">
    <source>
        <dbReference type="EMBL" id="OCF34701.1"/>
    </source>
</evidence>
<proteinExistence type="predicted"/>
<feature type="region of interest" description="Disordered" evidence="1">
    <location>
        <begin position="260"/>
        <end position="285"/>
    </location>
</feature>
<dbReference type="EMBL" id="KV700124">
    <property type="protein sequence ID" value="OCF34701.1"/>
    <property type="molecule type" value="Genomic_DNA"/>
</dbReference>
<feature type="region of interest" description="Disordered" evidence="1">
    <location>
        <begin position="123"/>
        <end position="180"/>
    </location>
</feature>
<gene>
    <name evidence="2" type="ORF">I316_03744</name>
</gene>
<feature type="region of interest" description="Disordered" evidence="1">
    <location>
        <begin position="17"/>
        <end position="82"/>
    </location>
</feature>